<gene>
    <name evidence="6" type="ORF">DCD74_00095</name>
</gene>
<dbReference type="InterPro" id="IPR024185">
    <property type="entry name" value="FTHF_cligase-like_sf"/>
</dbReference>
<name>A0A344J8L0_9GAMM</name>
<dbReference type="KEGG" id="lue:DCD74_00095"/>
<dbReference type="PANTHER" id="PTHR23407">
    <property type="entry name" value="ATPASE INHIBITOR/5-FORMYLTETRAHYDROFOLATE CYCLO-LIGASE"/>
    <property type="match status" value="1"/>
</dbReference>
<evidence type="ECO:0000313" key="6">
    <source>
        <dbReference type="EMBL" id="AXA85370.1"/>
    </source>
</evidence>
<dbReference type="SUPFAM" id="SSF100950">
    <property type="entry name" value="NagB/RpiA/CoA transferase-like"/>
    <property type="match status" value="1"/>
</dbReference>
<dbReference type="NCBIfam" id="TIGR02727">
    <property type="entry name" value="MTHFS_bact"/>
    <property type="match status" value="1"/>
</dbReference>
<dbReference type="PANTHER" id="PTHR23407:SF1">
    <property type="entry name" value="5-FORMYLTETRAHYDROFOLATE CYCLO-LIGASE"/>
    <property type="match status" value="1"/>
</dbReference>
<dbReference type="Gene3D" id="3.40.50.10420">
    <property type="entry name" value="NagB/RpiA/CoA transferase-like"/>
    <property type="match status" value="1"/>
</dbReference>
<dbReference type="EC" id="6.3.3.2" evidence="5"/>
<keyword evidence="2 4" id="KW-0547">Nucleotide-binding</keyword>
<dbReference type="GO" id="GO:0030272">
    <property type="term" value="F:5-formyltetrahydrofolate cyclo-ligase activity"/>
    <property type="evidence" value="ECO:0007669"/>
    <property type="project" value="UniProtKB-EC"/>
</dbReference>
<dbReference type="GO" id="GO:0046872">
    <property type="term" value="F:metal ion binding"/>
    <property type="evidence" value="ECO:0007669"/>
    <property type="project" value="UniProtKB-KW"/>
</dbReference>
<feature type="binding site" evidence="4">
    <location>
        <begin position="134"/>
        <end position="142"/>
    </location>
    <ligand>
        <name>ATP</name>
        <dbReference type="ChEBI" id="CHEBI:30616"/>
    </ligand>
</feature>
<dbReference type="GO" id="GO:0009396">
    <property type="term" value="P:folic acid-containing compound biosynthetic process"/>
    <property type="evidence" value="ECO:0007669"/>
    <property type="project" value="TreeGrafter"/>
</dbReference>
<keyword evidence="7" id="KW-1185">Reference proteome</keyword>
<keyword evidence="3 4" id="KW-0067">ATP-binding</keyword>
<sequence length="195" mass="21181">MSVPTTPSRLDLRERRRAITPQARMQAAEAVASQLLALTAGLEGGYMAGYWAMDGELPLHAWQVQLPVGCSYCLPVLVEGTMSLKFAPWRSGDALVNNRFGIPEPDLAPDSLLDAADMAVIALPLTGFDARCHRIGMGGGWYDRTLAFRQHQPAPPLAIGIGFDVQEVAEVAPQAWDVPCDAIVTETRTLIRARE</sequence>
<organism evidence="6 7">
    <name type="scientific">Solilutibacter oculi</name>
    <dbReference type="NCBI Taxonomy" id="2698682"/>
    <lineage>
        <taxon>Bacteria</taxon>
        <taxon>Pseudomonadati</taxon>
        <taxon>Pseudomonadota</taxon>
        <taxon>Gammaproteobacteria</taxon>
        <taxon>Lysobacterales</taxon>
        <taxon>Lysobacteraceae</taxon>
        <taxon>Solilutibacter</taxon>
    </lineage>
</organism>
<accession>A0A344J8L0</accession>
<comment type="cofactor">
    <cofactor evidence="5">
        <name>Mg(2+)</name>
        <dbReference type="ChEBI" id="CHEBI:18420"/>
    </cofactor>
</comment>
<dbReference type="InterPro" id="IPR002698">
    <property type="entry name" value="FTHF_cligase"/>
</dbReference>
<evidence type="ECO:0000256" key="3">
    <source>
        <dbReference type="ARBA" id="ARBA00022840"/>
    </source>
</evidence>
<protein>
    <recommendedName>
        <fullName evidence="5">5-formyltetrahydrofolate cyclo-ligase</fullName>
        <ecNumber evidence="5">6.3.3.2</ecNumber>
    </recommendedName>
</protein>
<dbReference type="PIRSF" id="PIRSF006806">
    <property type="entry name" value="FTHF_cligase"/>
    <property type="match status" value="1"/>
</dbReference>
<dbReference type="RefSeq" id="WP_112927575.1">
    <property type="nucleotide sequence ID" value="NZ_CP029556.1"/>
</dbReference>
<evidence type="ECO:0000256" key="4">
    <source>
        <dbReference type="PIRSR" id="PIRSR006806-1"/>
    </source>
</evidence>
<dbReference type="Pfam" id="PF01812">
    <property type="entry name" value="5-FTHF_cyc-lig"/>
    <property type="match status" value="1"/>
</dbReference>
<dbReference type="AlphaFoldDB" id="A0A344J8L0"/>
<dbReference type="OrthoDB" id="9801938at2"/>
<dbReference type="Proteomes" id="UP000251842">
    <property type="component" value="Chromosome"/>
</dbReference>
<keyword evidence="5" id="KW-0479">Metal-binding</keyword>
<evidence type="ECO:0000256" key="2">
    <source>
        <dbReference type="ARBA" id="ARBA00022741"/>
    </source>
</evidence>
<keyword evidence="6" id="KW-0436">Ligase</keyword>
<dbReference type="GO" id="GO:0035999">
    <property type="term" value="P:tetrahydrofolate interconversion"/>
    <property type="evidence" value="ECO:0007669"/>
    <property type="project" value="TreeGrafter"/>
</dbReference>
<evidence type="ECO:0000256" key="1">
    <source>
        <dbReference type="ARBA" id="ARBA00010638"/>
    </source>
</evidence>
<evidence type="ECO:0000313" key="7">
    <source>
        <dbReference type="Proteomes" id="UP000251842"/>
    </source>
</evidence>
<comment type="catalytic activity">
    <reaction evidence="5">
        <text>(6S)-5-formyl-5,6,7,8-tetrahydrofolate + ATP = (6R)-5,10-methenyltetrahydrofolate + ADP + phosphate</text>
        <dbReference type="Rhea" id="RHEA:10488"/>
        <dbReference type="ChEBI" id="CHEBI:30616"/>
        <dbReference type="ChEBI" id="CHEBI:43474"/>
        <dbReference type="ChEBI" id="CHEBI:57455"/>
        <dbReference type="ChEBI" id="CHEBI:57457"/>
        <dbReference type="ChEBI" id="CHEBI:456216"/>
        <dbReference type="EC" id="6.3.3.2"/>
    </reaction>
</comment>
<keyword evidence="5" id="KW-0460">Magnesium</keyword>
<feature type="binding site" evidence="4">
    <location>
        <position position="56"/>
    </location>
    <ligand>
        <name>substrate</name>
    </ligand>
</feature>
<dbReference type="EMBL" id="CP029556">
    <property type="protein sequence ID" value="AXA85370.1"/>
    <property type="molecule type" value="Genomic_DNA"/>
</dbReference>
<dbReference type="GO" id="GO:0005524">
    <property type="term" value="F:ATP binding"/>
    <property type="evidence" value="ECO:0007669"/>
    <property type="project" value="UniProtKB-KW"/>
</dbReference>
<evidence type="ECO:0000256" key="5">
    <source>
        <dbReference type="RuleBase" id="RU361279"/>
    </source>
</evidence>
<dbReference type="InterPro" id="IPR037171">
    <property type="entry name" value="NagB/RpiA_transferase-like"/>
</dbReference>
<reference evidence="7" key="1">
    <citation type="submission" date="2018-05" db="EMBL/GenBank/DDBJ databases">
        <title>Luteimonas pekinense sp. nov., isolated from human Meibomian gland secretions, Beijing, China.</title>
        <authorList>
            <person name="Wen T."/>
            <person name="Bai H."/>
            <person name="Lv H."/>
        </authorList>
    </citation>
    <scope>NUCLEOTIDE SEQUENCE [LARGE SCALE GENOMIC DNA]</scope>
    <source>
        <strain evidence="7">83-4</strain>
    </source>
</reference>
<proteinExistence type="inferred from homology"/>
<comment type="similarity">
    <text evidence="1 5">Belongs to the 5-formyltetrahydrofolate cyclo-ligase family.</text>
</comment>